<dbReference type="RefSeq" id="YP_009200443.1">
    <property type="nucleotide sequence ID" value="NC_028820.1"/>
</dbReference>
<dbReference type="SUPFAM" id="SSF52540">
    <property type="entry name" value="P-loop containing nucleoside triphosphate hydrolases"/>
    <property type="match status" value="2"/>
</dbReference>
<dbReference type="GO" id="GO:0004386">
    <property type="term" value="F:helicase activity"/>
    <property type="evidence" value="ECO:0007669"/>
    <property type="project" value="UniProtKB-KW"/>
</dbReference>
<evidence type="ECO:0000313" key="3">
    <source>
        <dbReference type="Proteomes" id="UP000031805"/>
    </source>
</evidence>
<proteinExistence type="predicted"/>
<dbReference type="SMART" id="SM00487">
    <property type="entry name" value="DEXDc"/>
    <property type="match status" value="1"/>
</dbReference>
<dbReference type="PROSITE" id="PS51192">
    <property type="entry name" value="HELICASE_ATP_BIND_1"/>
    <property type="match status" value="1"/>
</dbReference>
<protein>
    <submittedName>
        <fullName evidence="2">DNA helicase</fullName>
    </submittedName>
</protein>
<dbReference type="PANTHER" id="PTHR47396:SF1">
    <property type="entry name" value="ATP-DEPENDENT HELICASE IRC3-RELATED"/>
    <property type="match status" value="1"/>
</dbReference>
<dbReference type="Gene3D" id="3.30.780.20">
    <property type="match status" value="1"/>
</dbReference>
<dbReference type="InterPro" id="IPR049430">
    <property type="entry name" value="UvsW_N_sf"/>
</dbReference>
<dbReference type="GeneID" id="26627506"/>
<dbReference type="KEGG" id="vg:26627506"/>
<dbReference type="InterPro" id="IPR001650">
    <property type="entry name" value="Helicase_C-like"/>
</dbReference>
<keyword evidence="2" id="KW-0347">Helicase</keyword>
<dbReference type="Pfam" id="PF04851">
    <property type="entry name" value="ResIII"/>
    <property type="match status" value="1"/>
</dbReference>
<dbReference type="InterPro" id="IPR006935">
    <property type="entry name" value="Helicase/UvrB_N"/>
</dbReference>
<dbReference type="GO" id="GO:0005524">
    <property type="term" value="F:ATP binding"/>
    <property type="evidence" value="ECO:0007669"/>
    <property type="project" value="InterPro"/>
</dbReference>
<feature type="domain" description="Helicase ATP-binding" evidence="1">
    <location>
        <begin position="139"/>
        <end position="293"/>
    </location>
</feature>
<keyword evidence="2" id="KW-0067">ATP-binding</keyword>
<dbReference type="GO" id="GO:0003677">
    <property type="term" value="F:DNA binding"/>
    <property type="evidence" value="ECO:0007669"/>
    <property type="project" value="InterPro"/>
</dbReference>
<name>A0A0B4ZXG3_9CAUD</name>
<dbReference type="PANTHER" id="PTHR47396">
    <property type="entry name" value="TYPE I RESTRICTION ENZYME ECOKI R PROTEIN"/>
    <property type="match status" value="1"/>
</dbReference>
<keyword evidence="3" id="KW-1185">Reference proteome</keyword>
<keyword evidence="2" id="KW-0547">Nucleotide-binding</keyword>
<dbReference type="GO" id="GO:0016787">
    <property type="term" value="F:hydrolase activity"/>
    <property type="evidence" value="ECO:0007669"/>
    <property type="project" value="InterPro"/>
</dbReference>
<evidence type="ECO:0000313" key="2">
    <source>
        <dbReference type="EMBL" id="AJD81992.1"/>
    </source>
</evidence>
<sequence length="516" mass="59520">MYLYQEIYSQKNWKIMMIDINVRFHDFSYVKLECDEGIFYELRDFFSFEADGFKFNPKFKYGQWDGRIRLLGYDKLLPYGLAEQVKKFAAQMDYKVSFDEQIFDKEDISREDFDTWVSSKTIYSGDNVIQPHYYQSDSVFEGIVNRRRILNLPTSAGKSLIQALLSRYYVEHYQGKILIIVPTTALVDQMINDFKDYRLFSGKHMLGIRAGTARDSDAVIYVSTYQTAIKQPKEWFNQFGMFMNDECHLANGKSISTIIQGLTNCIFKFGLSGSLKDGKANLMQYIGSFGSIYKPVSTAQLMEEGQVTDLNINSIFLRYPDELTLKMKGKPYQDEIKIITKYSKRNLFVTNLAVKLAKKEENVFLMFKNIAHGKDLFEKIKATGHEKVYYVSGEVDTETRNALKVMAENGTGIIVVASYGVFSTGISVKNLHHIIFAHPVKSKIIVLQTIGRVLRKHESKETATVWDIIDDAGVKPKSANAKKKYVHLNYALRHALERIQRYAEEKFNYVMKTVQL</sequence>
<evidence type="ECO:0000259" key="1">
    <source>
        <dbReference type="PROSITE" id="PS51192"/>
    </source>
</evidence>
<organism evidence="2 3">
    <name type="scientific">Yersinia phage vB_YenM_TG1</name>
    <dbReference type="NCBI Taxonomy" id="1589265"/>
    <lineage>
        <taxon>Viruses</taxon>
        <taxon>Duplodnaviria</taxon>
        <taxon>Heunggongvirae</taxon>
        <taxon>Uroviricota</taxon>
        <taxon>Caudoviricetes</taxon>
        <taxon>Pantevenvirales</taxon>
        <taxon>Straboviridae</taxon>
        <taxon>Tevenvirinae</taxon>
        <taxon>Tegunavirus</taxon>
        <taxon>Tegunavirus yenmtg1</taxon>
    </lineage>
</organism>
<dbReference type="InterPro" id="IPR049409">
    <property type="entry name" value="UvsW_N"/>
</dbReference>
<dbReference type="Pfam" id="PF21241">
    <property type="entry name" value="UvsW_N"/>
    <property type="match status" value="1"/>
</dbReference>
<dbReference type="Pfam" id="PF00271">
    <property type="entry name" value="Helicase_C"/>
    <property type="match status" value="1"/>
</dbReference>
<gene>
    <name evidence="2" type="ORF">YenMTG1_182</name>
</gene>
<dbReference type="SMART" id="SM00490">
    <property type="entry name" value="HELICc"/>
    <property type="match status" value="1"/>
</dbReference>
<keyword evidence="2" id="KW-0378">Hydrolase</keyword>
<dbReference type="EMBL" id="KP202158">
    <property type="protein sequence ID" value="AJD81992.1"/>
    <property type="molecule type" value="Genomic_DNA"/>
</dbReference>
<accession>A0A0B4ZXG3</accession>
<dbReference type="InterPro" id="IPR050742">
    <property type="entry name" value="Helicase_Restrict-Modif_Enz"/>
</dbReference>
<dbReference type="InterPro" id="IPR027417">
    <property type="entry name" value="P-loop_NTPase"/>
</dbReference>
<reference evidence="2 3" key="1">
    <citation type="submission" date="2014-11" db="EMBL/GenBank/DDBJ databases">
        <title>Complete genome sequence of vB_YenM_TG1, a broad host range bacteriophage which infects Yersinia enterocolitica.</title>
        <authorList>
            <person name="Leon-Velarde C.G."/>
            <person name="Kropinski A.M."/>
            <person name="Chen S."/>
            <person name="Griffiths M.W."/>
            <person name="Odumeru J.A."/>
        </authorList>
    </citation>
    <scope>NUCLEOTIDE SEQUENCE [LARGE SCALE GENOMIC DNA]</scope>
</reference>
<dbReference type="Gene3D" id="3.40.50.300">
    <property type="entry name" value="P-loop containing nucleotide triphosphate hydrolases"/>
    <property type="match status" value="2"/>
</dbReference>
<dbReference type="Proteomes" id="UP000031805">
    <property type="component" value="Segment"/>
</dbReference>
<dbReference type="InterPro" id="IPR014001">
    <property type="entry name" value="Helicase_ATP-bd"/>
</dbReference>